<dbReference type="EMBL" id="KD236973">
    <property type="protein sequence ID" value="EMS49946.1"/>
    <property type="molecule type" value="Genomic_DNA"/>
</dbReference>
<keyword evidence="2" id="KW-1133">Transmembrane helix</keyword>
<organism evidence="4">
    <name type="scientific">Triticum urartu</name>
    <name type="common">Red wild einkorn</name>
    <name type="synonym">Crithodium urartu</name>
    <dbReference type="NCBI Taxonomy" id="4572"/>
    <lineage>
        <taxon>Eukaryota</taxon>
        <taxon>Viridiplantae</taxon>
        <taxon>Streptophyta</taxon>
        <taxon>Embryophyta</taxon>
        <taxon>Tracheophyta</taxon>
        <taxon>Spermatophyta</taxon>
        <taxon>Magnoliopsida</taxon>
        <taxon>Liliopsida</taxon>
        <taxon>Poales</taxon>
        <taxon>Poaceae</taxon>
        <taxon>BOP clade</taxon>
        <taxon>Pooideae</taxon>
        <taxon>Triticodae</taxon>
        <taxon>Triticeae</taxon>
        <taxon>Triticinae</taxon>
        <taxon>Triticum</taxon>
    </lineage>
</organism>
<feature type="compositionally biased region" description="Polar residues" evidence="1">
    <location>
        <begin position="474"/>
        <end position="488"/>
    </location>
</feature>
<dbReference type="PANTHER" id="PTHR12271:SF107">
    <property type="entry name" value="PROTEIN HESO1"/>
    <property type="match status" value="1"/>
</dbReference>
<feature type="region of interest" description="Disordered" evidence="1">
    <location>
        <begin position="474"/>
        <end position="495"/>
    </location>
</feature>
<dbReference type="InterPro" id="IPR054708">
    <property type="entry name" value="MTPAP-like_central"/>
</dbReference>
<dbReference type="Gene3D" id="3.30.460.10">
    <property type="entry name" value="Beta Polymerase, domain 2"/>
    <property type="match status" value="2"/>
</dbReference>
<feature type="transmembrane region" description="Helical" evidence="2">
    <location>
        <begin position="658"/>
        <end position="678"/>
    </location>
</feature>
<feature type="region of interest" description="Disordered" evidence="1">
    <location>
        <begin position="517"/>
        <end position="572"/>
    </location>
</feature>
<reference evidence="4" key="1">
    <citation type="journal article" date="2013" name="Nature">
        <title>Draft genome of the wheat A-genome progenitor Triticum urartu.</title>
        <authorList>
            <person name="Ling H.Q."/>
            <person name="Zhao S."/>
            <person name="Liu D."/>
            <person name="Wang J."/>
            <person name="Sun H."/>
            <person name="Zhang C."/>
            <person name="Fan H."/>
            <person name="Li D."/>
            <person name="Dong L."/>
            <person name="Tao Y."/>
            <person name="Gao C."/>
            <person name="Wu H."/>
            <person name="Li Y."/>
            <person name="Cui Y."/>
            <person name="Guo X."/>
            <person name="Zheng S."/>
            <person name="Wang B."/>
            <person name="Yu K."/>
            <person name="Liang Q."/>
            <person name="Yang W."/>
            <person name="Lou X."/>
            <person name="Chen J."/>
            <person name="Feng M."/>
            <person name="Jian J."/>
            <person name="Zhang X."/>
            <person name="Luo G."/>
            <person name="Jiang Y."/>
            <person name="Liu J."/>
            <person name="Wang Z."/>
            <person name="Sha Y."/>
            <person name="Zhang B."/>
            <person name="Wu H."/>
            <person name="Tang D."/>
            <person name="Shen Q."/>
            <person name="Xue P."/>
            <person name="Zou S."/>
            <person name="Wang X."/>
            <person name="Liu X."/>
            <person name="Wang F."/>
            <person name="Yang Y."/>
            <person name="An X."/>
            <person name="Dong Z."/>
            <person name="Zhang K."/>
            <person name="Zhang X."/>
            <person name="Luo M.C."/>
            <person name="Dvorak J."/>
            <person name="Tong Y."/>
            <person name="Wang J."/>
            <person name="Yang H."/>
            <person name="Li Z."/>
            <person name="Wang D."/>
            <person name="Zhang A."/>
            <person name="Wang J."/>
        </authorList>
    </citation>
    <scope>NUCLEOTIDE SEQUENCE</scope>
</reference>
<keyword evidence="2" id="KW-0812">Transmembrane</keyword>
<dbReference type="AlphaFoldDB" id="M7YS96"/>
<feature type="region of interest" description="Disordered" evidence="1">
    <location>
        <begin position="388"/>
        <end position="438"/>
    </location>
</feature>
<accession>M7YS96</accession>
<protein>
    <recommendedName>
        <fullName evidence="3">Poly(A) RNA polymerase mitochondrial-like central palm domain-containing protein</fullName>
    </recommendedName>
</protein>
<dbReference type="InterPro" id="IPR043519">
    <property type="entry name" value="NT_sf"/>
</dbReference>
<evidence type="ECO:0000256" key="2">
    <source>
        <dbReference type="SAM" id="Phobius"/>
    </source>
</evidence>
<dbReference type="Pfam" id="PF22600">
    <property type="entry name" value="MTPAP-like_central"/>
    <property type="match status" value="2"/>
</dbReference>
<dbReference type="STRING" id="4572.M7YS96"/>
<feature type="compositionally biased region" description="Polar residues" evidence="1">
    <location>
        <begin position="406"/>
        <end position="426"/>
    </location>
</feature>
<feature type="domain" description="Poly(A) RNA polymerase mitochondrial-like central palm" evidence="3">
    <location>
        <begin position="65"/>
        <end position="204"/>
    </location>
</feature>
<sequence length="1120" mass="125414">MTWMRFLEHWFATRLCPQVNISEEKHLPTIPSEIYKSGKKNDASKASLQGKYFSMIELAPNNDVLEKCIKDILSQIKPADDDLNKRLSAIKELEVSMQPVAALKAAAAKPFGSFLSNLYSKSGDLDISVQLMNSSNLPINKKKKISILKAVRTALQRGGVYGYMEFIPQARVPVLQYVSNRFGISCDLSVDNYPGRIKSKIFYWISTLDERFGDMVLLSHVDMTLYNEEHLDEVCAANIAKFQSQNKEQRNESSLCHLLATFFHKFCHIDSLSSDVISTYTGQFKKIQDIPILRKKPYSLFVEDPVERPDNAARAVGERGLLLIASAFSDAKNKLASLEHTDRNDLLAMLSTPGVCSKLGGRVIANNYTNTPQSTRQHVINVGAKVSNNQRRPRAKGFTGSRPVKNPTQANTVQNPTQVNTDTAGRQTPGHHRNHDPPQVYANAAVHQPSRQPGLYTNHYPSSAYTLGRQTTGSYLSQSHPQAHTTWGPTGVPYENHNHQPAYTPVYQAAGPYYYPSQQQPHTSGFQTPGSYQNEYQSQSPVHTSGIQRPGPYNYHSQPQGHTTGVHMPGQYQNGYYNQPVYTAGQGSHQNWCGAQYTPGHQARYYRNGVTTRYEPVAGGLQNGPARARDSRSQDIQRLTLTIQTEAHVREAQLQCRFGLSVVGVAYLDYLLYIYLFAISIHQDARKGVLKLNLVGFSMIETVRDFSLVGECIEEVLSVIKPTEDDRNKRLETIQEFVNSIYSAADLGDAAVKPFGSFASNLYAKSGDLDVSVELSNDPDSLTTKKKKQALRVKRINALSEVIKESFTNQRFYEASLFSRLNYVFILDSGIARDVQFIPTARVPVLSYVSNKFGISCDISIDNYRGRIKSRVLYWLNTLDKRFGDMVLLVFIFSLILICSFAKMEPEILFFTQFNCILHTCTPAIFPPINKFFDMEDPAGMRFIDEKLVDVVCAANIKKFQLQNIGQRNHMSLCALLVGFFSKFCGMVPSDVSTYTGQAKRTYDEMKSHYWFASISFTVEDPFDRSDNAARTVDALELGRIANAFTNAAVVTFYSYDPDDRNELLTQLCTPEVRSKLGARLSTSPQQGGVTGSLELVAATPSDNQYCQRATGSKRKRGNS</sequence>
<dbReference type="GO" id="GO:0031123">
    <property type="term" value="P:RNA 3'-end processing"/>
    <property type="evidence" value="ECO:0007669"/>
    <property type="project" value="TreeGrafter"/>
</dbReference>
<dbReference type="CDD" id="cd05402">
    <property type="entry name" value="NT_PAP_TUTase"/>
    <property type="match status" value="2"/>
</dbReference>
<feature type="compositionally biased region" description="Polar residues" evidence="1">
    <location>
        <begin position="517"/>
        <end position="547"/>
    </location>
</feature>
<dbReference type="PANTHER" id="PTHR12271">
    <property type="entry name" value="POLY A POLYMERASE CID PAP -RELATED"/>
    <property type="match status" value="1"/>
</dbReference>
<dbReference type="Gene3D" id="1.10.1410.10">
    <property type="match status" value="2"/>
</dbReference>
<evidence type="ECO:0000313" key="4">
    <source>
        <dbReference type="EMBL" id="EMS49946.1"/>
    </source>
</evidence>
<dbReference type="SUPFAM" id="SSF81631">
    <property type="entry name" value="PAP/OAS1 substrate-binding domain"/>
    <property type="match status" value="2"/>
</dbReference>
<dbReference type="OMA" id="AFENSHR"/>
<dbReference type="eggNOG" id="KOG2277">
    <property type="taxonomic scope" value="Eukaryota"/>
</dbReference>
<dbReference type="SUPFAM" id="SSF81301">
    <property type="entry name" value="Nucleotidyltransferase"/>
    <property type="match status" value="2"/>
</dbReference>
<keyword evidence="2" id="KW-0472">Membrane</keyword>
<proteinExistence type="predicted"/>
<evidence type="ECO:0000256" key="1">
    <source>
        <dbReference type="SAM" id="MobiDB-lite"/>
    </source>
</evidence>
<feature type="domain" description="Poly(A) RNA polymerase mitochondrial-like central palm" evidence="3">
    <location>
        <begin position="713"/>
        <end position="874"/>
    </location>
</feature>
<evidence type="ECO:0000259" key="3">
    <source>
        <dbReference type="Pfam" id="PF22600"/>
    </source>
</evidence>
<dbReference type="GO" id="GO:0050265">
    <property type="term" value="F:RNA uridylyltransferase activity"/>
    <property type="evidence" value="ECO:0007669"/>
    <property type="project" value="TreeGrafter"/>
</dbReference>
<feature type="transmembrane region" description="Helical" evidence="2">
    <location>
        <begin position="886"/>
        <end position="904"/>
    </location>
</feature>
<name>M7YS96_TRIUA</name>
<gene>
    <name evidence="4" type="ORF">TRIUR3_32798</name>
</gene>